<keyword evidence="4" id="KW-0479">Metal-binding</keyword>
<dbReference type="GO" id="GO:0004222">
    <property type="term" value="F:metalloendopeptidase activity"/>
    <property type="evidence" value="ECO:0007669"/>
    <property type="project" value="InterPro"/>
</dbReference>
<dbReference type="PRINTS" id="PR00786">
    <property type="entry name" value="NEPRILYSIN"/>
</dbReference>
<keyword evidence="7" id="KW-0482">Metalloprotease</keyword>
<evidence type="ECO:0000256" key="2">
    <source>
        <dbReference type="ARBA" id="ARBA00007357"/>
    </source>
</evidence>
<keyword evidence="5" id="KW-0378">Hydrolase</keyword>
<dbReference type="EMBL" id="MN739543">
    <property type="protein sequence ID" value="QHT12292.1"/>
    <property type="molecule type" value="Genomic_DNA"/>
</dbReference>
<evidence type="ECO:0000256" key="7">
    <source>
        <dbReference type="ARBA" id="ARBA00023049"/>
    </source>
</evidence>
<keyword evidence="6" id="KW-0862">Zinc</keyword>
<dbReference type="GO" id="GO:0005886">
    <property type="term" value="C:plasma membrane"/>
    <property type="evidence" value="ECO:0007669"/>
    <property type="project" value="TreeGrafter"/>
</dbReference>
<dbReference type="InterPro" id="IPR018497">
    <property type="entry name" value="Peptidase_M13_C"/>
</dbReference>
<feature type="domain" description="Peptidase M13 C-terminal" evidence="8">
    <location>
        <begin position="457"/>
        <end position="653"/>
    </location>
</feature>
<organism evidence="10">
    <name type="scientific">viral metagenome</name>
    <dbReference type="NCBI Taxonomy" id="1070528"/>
    <lineage>
        <taxon>unclassified sequences</taxon>
        <taxon>metagenomes</taxon>
        <taxon>organismal metagenomes</taxon>
    </lineage>
</organism>
<protein>
    <recommendedName>
        <fullName evidence="11">Peptidase M13 C-terminal domain-containing protein</fullName>
    </recommendedName>
</protein>
<dbReference type="PANTHER" id="PTHR11733:SF167">
    <property type="entry name" value="FI17812P1-RELATED"/>
    <property type="match status" value="1"/>
</dbReference>
<dbReference type="Pfam" id="PF05649">
    <property type="entry name" value="Peptidase_M13_N"/>
    <property type="match status" value="1"/>
</dbReference>
<evidence type="ECO:0000259" key="8">
    <source>
        <dbReference type="Pfam" id="PF01431"/>
    </source>
</evidence>
<dbReference type="InterPro" id="IPR000718">
    <property type="entry name" value="Peptidase_M13"/>
</dbReference>
<dbReference type="InterPro" id="IPR008753">
    <property type="entry name" value="Peptidase_M13_N"/>
</dbReference>
<dbReference type="InterPro" id="IPR042089">
    <property type="entry name" value="Peptidase_M13_dom_2"/>
</dbReference>
<evidence type="ECO:0000256" key="5">
    <source>
        <dbReference type="ARBA" id="ARBA00022801"/>
    </source>
</evidence>
<evidence type="ECO:0000256" key="4">
    <source>
        <dbReference type="ARBA" id="ARBA00022723"/>
    </source>
</evidence>
<dbReference type="Gene3D" id="1.10.1380.10">
    <property type="entry name" value="Neutral endopeptidase , domain2"/>
    <property type="match status" value="1"/>
</dbReference>
<reference evidence="10" key="1">
    <citation type="journal article" date="2020" name="Nature">
        <title>Giant virus diversity and host interactions through global metagenomics.</title>
        <authorList>
            <person name="Schulz F."/>
            <person name="Roux S."/>
            <person name="Paez-Espino D."/>
            <person name="Jungbluth S."/>
            <person name="Walsh D.A."/>
            <person name="Denef V.J."/>
            <person name="McMahon K.D."/>
            <person name="Konstantinidis K.T."/>
            <person name="Eloe-Fadrosh E.A."/>
            <person name="Kyrpides N.C."/>
            <person name="Woyke T."/>
        </authorList>
    </citation>
    <scope>NUCLEOTIDE SEQUENCE</scope>
    <source>
        <strain evidence="10">GVMAG-M-3300023174-129</strain>
    </source>
</reference>
<evidence type="ECO:0000256" key="3">
    <source>
        <dbReference type="ARBA" id="ARBA00022670"/>
    </source>
</evidence>
<dbReference type="PANTHER" id="PTHR11733">
    <property type="entry name" value="ZINC METALLOPROTEASE FAMILY M13 NEPRILYSIN-RELATED"/>
    <property type="match status" value="1"/>
</dbReference>
<feature type="domain" description="Peptidase M13 N-terminal" evidence="9">
    <location>
        <begin position="26"/>
        <end position="404"/>
    </location>
</feature>
<dbReference type="Pfam" id="PF01431">
    <property type="entry name" value="Peptidase_M13"/>
    <property type="match status" value="1"/>
</dbReference>
<dbReference type="SUPFAM" id="SSF55486">
    <property type="entry name" value="Metalloproteases ('zincins'), catalytic domain"/>
    <property type="match status" value="1"/>
</dbReference>
<keyword evidence="3" id="KW-0645">Protease</keyword>
<dbReference type="InterPro" id="IPR024079">
    <property type="entry name" value="MetalloPept_cat_dom_sf"/>
</dbReference>
<evidence type="ECO:0000256" key="6">
    <source>
        <dbReference type="ARBA" id="ARBA00022833"/>
    </source>
</evidence>
<comment type="cofactor">
    <cofactor evidence="1">
        <name>Zn(2+)</name>
        <dbReference type="ChEBI" id="CHEBI:29105"/>
    </cofactor>
</comment>
<evidence type="ECO:0000256" key="1">
    <source>
        <dbReference type="ARBA" id="ARBA00001947"/>
    </source>
</evidence>
<dbReference type="Gene3D" id="3.40.390.10">
    <property type="entry name" value="Collagenase (Catalytic Domain)"/>
    <property type="match status" value="1"/>
</dbReference>
<proteinExistence type="inferred from homology"/>
<dbReference type="GO" id="GO:0046872">
    <property type="term" value="F:metal ion binding"/>
    <property type="evidence" value="ECO:0007669"/>
    <property type="project" value="UniProtKB-KW"/>
</dbReference>
<comment type="similarity">
    <text evidence="2">Belongs to the peptidase M13 family.</text>
</comment>
<evidence type="ECO:0000259" key="9">
    <source>
        <dbReference type="Pfam" id="PF05649"/>
    </source>
</evidence>
<dbReference type="PROSITE" id="PS51885">
    <property type="entry name" value="NEPRILYSIN"/>
    <property type="match status" value="1"/>
</dbReference>
<dbReference type="AlphaFoldDB" id="A0A6C0D7G0"/>
<dbReference type="CDD" id="cd08662">
    <property type="entry name" value="M13"/>
    <property type="match status" value="1"/>
</dbReference>
<dbReference type="GO" id="GO:0016485">
    <property type="term" value="P:protein processing"/>
    <property type="evidence" value="ECO:0007669"/>
    <property type="project" value="TreeGrafter"/>
</dbReference>
<name>A0A6C0D7G0_9ZZZZ</name>
<evidence type="ECO:0000313" key="10">
    <source>
        <dbReference type="EMBL" id="QHT12292.1"/>
    </source>
</evidence>
<sequence>MKTLKKYKTKFQKNIKYPEFSTLFHPGDNFYLYVNDEWLKKADIPPYQVSYSVDDEISDIIEKDLFNILNDSQAHAAKGKEPKTFDNKVKDVIGRFVMSSNRASVQNNSIKLLKEEIQKLRCIRSIDDIGEILGSFCRNKIDCLVSAFLHLERTKENESVYTLVITSGSLGLPDISYYKGTAPGKIRTLMSYISLVKKVCKLLEIEDISNIITLESYFASHIQSSLLDESILLKGSELENKFKNFPWCTFFSSYGITSWKDYTYRLQSNKFIHILEKAFQSFQLDQWIQFFILHIILHALPILPPPYDDIDYDFFSKTLSGQEKKIEQKFLTLQLTKQYLTTPLSILYKNTYLKESLKKSATQFIQNIRNSALKQIETNKWLEDKTKEIAKEKVHKMVLSIGWPEYYYKINLPMLQTDNLLMNIYLLSASSTDNDIYLLNKVSKPGKTWNEPSFYVNAFYYNEINEFVIPAGILEYPYFGGSSIGWNYGGLGCVIGHEMIHAFDNDGRLYDQYGLKNNWWLARDNRRYNSITKKLVEFYNNSEVYNIKINGRLTLNENLADLGGVSIALEALKKEIKDLPDKERIYQLQQFFISYAVSWRTKEHKRKQLQSLFMDRHSPPDIRVNNIVVQFDEFYEAFSIKVEHKIYIPPEERIRIF</sequence>
<accession>A0A6C0D7G0</accession>
<evidence type="ECO:0008006" key="11">
    <source>
        <dbReference type="Google" id="ProtNLM"/>
    </source>
</evidence>